<dbReference type="GeneID" id="39877064"/>
<feature type="coiled-coil region" evidence="1">
    <location>
        <begin position="2370"/>
        <end position="2397"/>
    </location>
</feature>
<evidence type="ECO:0000256" key="1">
    <source>
        <dbReference type="SAM" id="Coils"/>
    </source>
</evidence>
<dbReference type="VEuPathDB" id="PiroplasmaDB:BOVATA_047870"/>
<evidence type="ECO:0000256" key="3">
    <source>
        <dbReference type="SAM" id="Phobius"/>
    </source>
</evidence>
<dbReference type="RefSeq" id="XP_028869537.1">
    <property type="nucleotide sequence ID" value="XM_029013704.1"/>
</dbReference>
<gene>
    <name evidence="4" type="ORF">BOVATA_047870</name>
</gene>
<reference evidence="4 5" key="1">
    <citation type="journal article" date="2017" name="BMC Genomics">
        <title>Whole-genome assembly of Babesia ovata and comparative genomics between closely related pathogens.</title>
        <authorList>
            <person name="Yamagishi J."/>
            <person name="Asada M."/>
            <person name="Hakimi H."/>
            <person name="Tanaka T.Q."/>
            <person name="Sugimoto C."/>
            <person name="Kawazu S."/>
        </authorList>
    </citation>
    <scope>NUCLEOTIDE SEQUENCE [LARGE SCALE GENOMIC DNA]</scope>
    <source>
        <strain evidence="4 5">Miyake</strain>
    </source>
</reference>
<keyword evidence="3" id="KW-0472">Membrane</keyword>
<keyword evidence="5" id="KW-1185">Reference proteome</keyword>
<proteinExistence type="predicted"/>
<evidence type="ECO:0000313" key="5">
    <source>
        <dbReference type="Proteomes" id="UP000236319"/>
    </source>
</evidence>
<feature type="compositionally biased region" description="Basic and acidic residues" evidence="2">
    <location>
        <begin position="1684"/>
        <end position="1698"/>
    </location>
</feature>
<evidence type="ECO:0000256" key="2">
    <source>
        <dbReference type="SAM" id="MobiDB-lite"/>
    </source>
</evidence>
<feature type="region of interest" description="Disordered" evidence="2">
    <location>
        <begin position="1224"/>
        <end position="1244"/>
    </location>
</feature>
<protein>
    <recommendedName>
        <fullName evidence="6">C3H1-type domain-containing protein</fullName>
    </recommendedName>
</protein>
<keyword evidence="1" id="KW-0175">Coiled coil</keyword>
<keyword evidence="3" id="KW-0812">Transmembrane</keyword>
<organism evidence="4 5">
    <name type="scientific">Babesia ovata</name>
    <dbReference type="NCBI Taxonomy" id="189622"/>
    <lineage>
        <taxon>Eukaryota</taxon>
        <taxon>Sar</taxon>
        <taxon>Alveolata</taxon>
        <taxon>Apicomplexa</taxon>
        <taxon>Aconoidasida</taxon>
        <taxon>Piroplasmida</taxon>
        <taxon>Babesiidae</taxon>
        <taxon>Babesia</taxon>
    </lineage>
</organism>
<name>A0A2H6KJX5_9APIC</name>
<dbReference type="Proteomes" id="UP000236319">
    <property type="component" value="Unassembled WGS sequence"/>
</dbReference>
<feature type="region of interest" description="Disordered" evidence="2">
    <location>
        <begin position="1684"/>
        <end position="1704"/>
    </location>
</feature>
<sequence length="3304" mass="368129">MSFLLQCLKGTESLLTFYNDKIPNIITELEGKIGKGSGVDGFRSAIGILQQGLRGYESVLSTRTDGVTSELTSLIATIKALNTDFNNKSSVNLVSQLERVSTQAAECSLKAREAEDAREALDETLKGKLKCSVTSVLQAVDGFQRSADDPGVNWQAAEVDRELEEQREAIAKSVNDETRKLQERLRREFGEISNGIKGLCQHKDAQFNLVKEVLQDAKTEANILAKEFDTEYRKPILTHFEKITAALKNVNPKGSSSKRGTSKLLLEVNGITKAIDAVGTHIADHVGNLGMWNREAGKVITKASEKCEEILKRVSKGNDKEAIIFKEAGDLKTKGIKLREAASSAVDMVKAKVEAAQKALKELDTDLKKDLNDLKLGIKKYIEDYFSALHIAAHKSDSFSLGRVLNPLGSASRLRDWLDEFAKKGSNGQPAFPDVVKGLHFLRTRSKNERANDMSAYTSVFKDINDNVEMRLPENSKTSEKVSLDNFPRYPTHFKRAEHGTTDSTGTASGNVPTAIKAVVDDGLKDLTTTGDIQSILSKATNPFDSAFNTVLTQLTDITELITEKTNGGILEYDGEMNKKGVKTLLEELENGLSKAVLGTAKGLKLIQDEIRTLYVTEFKDIGTIHKTINKVVETVKILEPVPATVNNSQKEAEKLMGLLENKIKSVEQGIETICAKVKVAETSLDAAITTLSKTLSASHVQLYDETEALKNKLTNTVSSAFSTLTSQVQSLFARQKQAELTQLQSVVDAQLREINRVIEQDKATGVKGFLGTMKDKFLAEFNEITKFTLPSDKVEAPEKSPMSRTALRFKIALDYLFHYIEEQVKTPVPNKDAEANDQSRKVSELKTQLDTLLDHIKDKYHYDRKFRELLESLIDFMNTFCFDKLAPIVNPALLDLLKSGINEFTKQLSYAYVSRYSQLTIPWMKKAHAAAEPKLSSEALQCAKACLTVIPIVFEDINDLVLGVDERGWDTQQINLHVENLGDYFDSRGYEVATESEKQDAELQNARKMTGDQIVNKLVVLLKGGKRNLLDDLSDMLGTYYQVCHLSTFSASKQPCSVYEHLCWLSGLPCNSVYGDLLREGIGNLLEDPNKALADENNGLDISVFNMEAFYLDAYPKRITYKDIEAVLHHICSTSYDLLTCIAGTGNAETIYGIEFCNNSHNLKYPSAGDECLQMLLDVLRRLLPPLRFMFGQCTNRASDFGWADCWYGKAVNASNWQCKEHPNTKPIGQPKGQPKSEPNCQPRSPLMSYLNDSLPGHLPHHLSSIGCRATCSTCPSTSMKGMPCLTPLGFKTFSGNPKTGNDLCKVLGRFFGNPYLSSLFCLGPRPPSTLPEHIGFALSLVKNWEKPPGYDNNPIHNGIAGKAAELSIYQYSHDGPLFGALVDAYGYQPPKASTHSDPDHADLYSLCLAKNIIPCSGSKGKCARYLSSLCADYYQYAAVKNCSLLLSWAVYLPWKFHDCLKNLLDAFCNIVCQDWGCGGCLKSGKCKRGEHGSSDEKTKKSHCSCDSIVSCRGVSPTLHSYGFTFGNAVALNRSKTEIKCSDFCQQLKKDARREALKEIDARRISLGQLAGQLSGFIGGSGEIQKAILNGLQSNVNQLEKLLNKSCGGEGCDCDKYPEKFSEGLKKLSAELEKEIKQIEENKDHRIIFDGFQTHVNAVNGKIHEKHSAIEKTIKPLEASKKEYEQKKESFPEKDSKSLQSHNASKESLKTLNQLCQYAESLKTHKSGDCENILNNFCSGLETFLGFNSDSKGYDGSGIVYSDLDRLCDGVMSFLLECLKGSRDLLHHYFPDITRTISELEGKIGKGSGVLGFAQAIGRVQQGLQGYESGMEERINRFKSWYDAMMNTEIKDLKGEMSTFHDKNLEDQLKAVSSKAKMCLHRATFGEKSKSELDEKLREMLDKPVSLIKQAAHDFREINENGLLNHQARAVDTALQTQQAALNNAINTGSQKFQNTVGGEFDKIRSSLNDLKENTLKTEMQKVRSAVEDAKVFVQDCITDFDKIYEHNILNEFNSINQQMTDITKSNKSVKYESKLFEEVEKLNKAVLELEKLYQGKLVDVKKKVDKACVGGAYEIDDHLRTDLERVRGDIKLQIDGYIDKQVDAILKAAKKANTVIQGSKLKELFNSMQGSTAGNIVDALRSLNSELKLNSGSPIPDPDTLHLIRNLKTDIENTLKKVITDPKENIKINESFMNHYYVQTMKEERREGALRTKIKQIKGKFGGGFQGDGENTKIHLETLEGYNTPPSTSSSSEGAKPAYNKAVASVKQMVDKMERLPEFVEQRKLAAQKIMKDIKIQFTTLQGKIENIEDSVSTADNGLQRAIDALSKAVEQSRVSTISDSEIRKGTLLSQVQQSFSTLTSQVQSLFAKQKQAELTQLQSVVTEQLEKIEEIIREDKSTGVKGFLTILREGMFENFLSRSHPLKDGMKLSELAVQAVICFEGLFEYFDEELTPKNSRLVRTLHSQSTGPHAAMVENIRSVLNALLGHLINTKLKTYDFDHTFREKVHELTVSVGALSAKTFGEGRNPELLNIFKSGMLAFTTELGHAYVNAYSGKHFVGDLVTKSTEQPTEQVLSTEGRNCAKVCLTILETVNSGLKGLRKGCIKSGSGMQINLSNGLGKAFQRLGYDVASSPTTQDGELRNKKGFTGENIYSDLLVYKHNTGKGDKTYQLVSDDDDNKEKKDKHGVIRQLNTHLGRYYYVSHYYIPPNPKSPSNIYHLLQWLLGLYFNPIYSTLGEYFKELFEKPENYKDKKYSEIDESQLSLLATTTIRPKTLKDTLRLVCLDSADTLIAFLGHGHPDGRYAVDFYTNTDGLSYPSNAGQCFDMLVDILNRVFYQLRFLCTQCSNSRSRGGWQDCHYGQGVGGSSWNCNTMQCPNQIANQNGNQSSDQNCEQPCNQHPKCGIKSPLQSFLEDGLVGFLPHQFTKPGCKLECTVPNHRGKPCLTPMGFADIGTVASRTKDGVYLWKALYSFCGPDSDLRKLCCQLNCLLRRPPQTLGDMFAFYYQFLQNYSVEGRKHKKDAFDEAVRKSNFGDAKTELDFVSIQGTKSHSDKHSQGDLFSLTDCDSKLESGLPCGPYLASISEDIRSVYSKEHAGNYLSWIVYLTQTFYDLLKQLCEQCCNKCNKQGINCRGKKCGKDCTVKYTDGADIKQLETQEHRDDCQSILKCPDTHPTLYTYGFTFGSPHELSGGKGEDKIRTCQDLCEALENVCHGKSLIADLVINKIPEYLWNIRSKFSYLLLTLWSLSLLYLLHIAVVRLDVLRIRSHLRSPSSHRIAAQSLLAAARVRALANVKYFSPISLT</sequence>
<evidence type="ECO:0000313" key="4">
    <source>
        <dbReference type="EMBL" id="GBE63294.1"/>
    </source>
</evidence>
<dbReference type="EMBL" id="BDSA01000029">
    <property type="protein sequence ID" value="GBE63294.1"/>
    <property type="molecule type" value="Genomic_DNA"/>
</dbReference>
<comment type="caution">
    <text evidence="4">The sequence shown here is derived from an EMBL/GenBank/DDBJ whole genome shotgun (WGS) entry which is preliminary data.</text>
</comment>
<feature type="coiled-coil region" evidence="1">
    <location>
        <begin position="97"/>
        <end position="124"/>
    </location>
</feature>
<keyword evidence="3" id="KW-1133">Transmembrane helix</keyword>
<evidence type="ECO:0008006" key="6">
    <source>
        <dbReference type="Google" id="ProtNLM"/>
    </source>
</evidence>
<feature type="coiled-coil region" evidence="1">
    <location>
        <begin position="346"/>
        <end position="373"/>
    </location>
</feature>
<feature type="transmembrane region" description="Helical" evidence="3">
    <location>
        <begin position="3238"/>
        <end position="3261"/>
    </location>
</feature>
<accession>A0A2H6KJX5</accession>